<gene>
    <name evidence="1" type="ORF">C8D77_101216</name>
</gene>
<dbReference type="GeneID" id="61049573"/>
<dbReference type="RefSeq" id="WP_109658755.1">
    <property type="nucleotide sequence ID" value="NZ_QGGH01000001.1"/>
</dbReference>
<dbReference type="EMBL" id="QGGH01000001">
    <property type="protein sequence ID" value="PWJ93537.1"/>
    <property type="molecule type" value="Genomic_DNA"/>
</dbReference>
<sequence length="262" mass="29182">MSVEYWAPDRSLEGQTVVLIGGGPSHAEIDLALLKGHRFAAINSGCRKVRPIATAKDILYFTDNSWCEQHGDLIEGWPGPVICANRHSKNRLGDRIRCIDINDLTARIGGLSHHVQASSGHILSCLLQLMGAARLILTGFDCRVVDGRTHGHNDYNSLNDLPVFEGQFMPGWQALALLLDIEIINATPGSAIPCFPFRSLEDCLTWRPMGEAPYDGSPIRSRETDYPYREKVVVWTGRPERFWGAADGNDLVLYRPMEWMPA</sequence>
<dbReference type="AlphaFoldDB" id="A0A8E2WFV1"/>
<comment type="caution">
    <text evidence="1">The sequence shown here is derived from an EMBL/GenBank/DDBJ whole genome shotgun (WGS) entry which is preliminary data.</text>
</comment>
<reference evidence="1 2" key="1">
    <citation type="submission" date="2018-05" db="EMBL/GenBank/DDBJ databases">
        <title>Genomic Encyclopedia of Type Strains, Phase IV (KMG-IV): sequencing the most valuable type-strain genomes for metagenomic binning, comparative biology and taxonomic classification.</title>
        <authorList>
            <person name="Goeker M."/>
        </authorList>
    </citation>
    <scope>NUCLEOTIDE SEQUENCE [LARGE SCALE GENOMIC DNA]</scope>
    <source>
        <strain evidence="1 2">DSM 2626</strain>
    </source>
</reference>
<organism evidence="1 2">
    <name type="scientific">Rhizobium loti</name>
    <name type="common">Mesorhizobium loti</name>
    <dbReference type="NCBI Taxonomy" id="381"/>
    <lineage>
        <taxon>Bacteria</taxon>
        <taxon>Pseudomonadati</taxon>
        <taxon>Pseudomonadota</taxon>
        <taxon>Alphaproteobacteria</taxon>
        <taxon>Hyphomicrobiales</taxon>
        <taxon>Phyllobacteriaceae</taxon>
        <taxon>Mesorhizobium</taxon>
    </lineage>
</organism>
<dbReference type="Proteomes" id="UP000245631">
    <property type="component" value="Unassembled WGS sequence"/>
</dbReference>
<evidence type="ECO:0000313" key="2">
    <source>
        <dbReference type="Proteomes" id="UP000245631"/>
    </source>
</evidence>
<evidence type="ECO:0000313" key="1">
    <source>
        <dbReference type="EMBL" id="PWJ93537.1"/>
    </source>
</evidence>
<protein>
    <submittedName>
        <fullName evidence="1">Uncharacterized protein</fullName>
    </submittedName>
</protein>
<accession>A0A8E2WFV1</accession>
<proteinExistence type="predicted"/>
<name>A0A8E2WFV1_RHILI</name>